<gene>
    <name evidence="1" type="ORF">LCGC14_2721820</name>
</gene>
<protein>
    <recommendedName>
        <fullName evidence="2">ERCC4 domain-containing protein</fullName>
    </recommendedName>
</protein>
<evidence type="ECO:0000313" key="1">
    <source>
        <dbReference type="EMBL" id="KKK90558.1"/>
    </source>
</evidence>
<organism evidence="1">
    <name type="scientific">marine sediment metagenome</name>
    <dbReference type="NCBI Taxonomy" id="412755"/>
    <lineage>
        <taxon>unclassified sequences</taxon>
        <taxon>metagenomes</taxon>
        <taxon>ecological metagenomes</taxon>
    </lineage>
</organism>
<name>A0A0F8Z9Z7_9ZZZZ</name>
<dbReference type="AlphaFoldDB" id="A0A0F8Z9Z7"/>
<accession>A0A0F8Z9Z7</accession>
<evidence type="ECO:0008006" key="2">
    <source>
        <dbReference type="Google" id="ProtNLM"/>
    </source>
</evidence>
<comment type="caution">
    <text evidence="1">The sequence shown here is derived from an EMBL/GenBank/DDBJ whole genome shotgun (WGS) entry which is preliminary data.</text>
</comment>
<sequence>MTIIVDNHEPKEIEYLIAQSVPTMMPQPGLNSQGFADYMWFCCDGHRIQVERKQTNEVLGGMDQVEEQLRRELDNGVEETILLIEGVCEPVVGLKIATQTWH</sequence>
<dbReference type="EMBL" id="LAZR01049047">
    <property type="protein sequence ID" value="KKK90558.1"/>
    <property type="molecule type" value="Genomic_DNA"/>
</dbReference>
<proteinExistence type="predicted"/>
<reference evidence="1" key="1">
    <citation type="journal article" date="2015" name="Nature">
        <title>Complex archaea that bridge the gap between prokaryotes and eukaryotes.</title>
        <authorList>
            <person name="Spang A."/>
            <person name="Saw J.H."/>
            <person name="Jorgensen S.L."/>
            <person name="Zaremba-Niedzwiedzka K."/>
            <person name="Martijn J."/>
            <person name="Lind A.E."/>
            <person name="van Eijk R."/>
            <person name="Schleper C."/>
            <person name="Guy L."/>
            <person name="Ettema T.J."/>
        </authorList>
    </citation>
    <scope>NUCLEOTIDE SEQUENCE</scope>
</reference>
<feature type="non-terminal residue" evidence="1">
    <location>
        <position position="102"/>
    </location>
</feature>